<name>A0A225VUQ9_9STRA</name>
<sequence>STTTSTESCLEGVWGNPTMKSIAMLVQRPRGIG</sequence>
<feature type="non-terminal residue" evidence="1">
    <location>
        <position position="1"/>
    </location>
</feature>
<protein>
    <submittedName>
        <fullName evidence="1">Uncharacterized protein</fullName>
    </submittedName>
</protein>
<proteinExistence type="predicted"/>
<dbReference type="AlphaFoldDB" id="A0A225VUQ9"/>
<dbReference type="Proteomes" id="UP000198211">
    <property type="component" value="Unassembled WGS sequence"/>
</dbReference>
<gene>
    <name evidence="1" type="ORF">PHMEG_00018066</name>
</gene>
<comment type="caution">
    <text evidence="1">The sequence shown here is derived from an EMBL/GenBank/DDBJ whole genome shotgun (WGS) entry which is preliminary data.</text>
</comment>
<evidence type="ECO:0000313" key="2">
    <source>
        <dbReference type="Proteomes" id="UP000198211"/>
    </source>
</evidence>
<evidence type="ECO:0000313" key="1">
    <source>
        <dbReference type="EMBL" id="OWZ09261.1"/>
    </source>
</evidence>
<reference evidence="2" key="1">
    <citation type="submission" date="2017-03" db="EMBL/GenBank/DDBJ databases">
        <title>Phytopthora megakarya and P. palmivora, two closely related causual agents of cacao black pod achieved similar genome size and gene model numbers by different mechanisms.</title>
        <authorList>
            <person name="Ali S."/>
            <person name="Shao J."/>
            <person name="Larry D.J."/>
            <person name="Kronmiller B."/>
            <person name="Shen D."/>
            <person name="Strem M.D."/>
            <person name="Melnick R.L."/>
            <person name="Guiltinan M.J."/>
            <person name="Tyler B.M."/>
            <person name="Meinhardt L.W."/>
            <person name="Bailey B.A."/>
        </authorList>
    </citation>
    <scope>NUCLEOTIDE SEQUENCE [LARGE SCALE GENOMIC DNA]</scope>
    <source>
        <strain evidence="2">zdho120</strain>
    </source>
</reference>
<organism evidence="1 2">
    <name type="scientific">Phytophthora megakarya</name>
    <dbReference type="NCBI Taxonomy" id="4795"/>
    <lineage>
        <taxon>Eukaryota</taxon>
        <taxon>Sar</taxon>
        <taxon>Stramenopiles</taxon>
        <taxon>Oomycota</taxon>
        <taxon>Peronosporomycetes</taxon>
        <taxon>Peronosporales</taxon>
        <taxon>Peronosporaceae</taxon>
        <taxon>Phytophthora</taxon>
    </lineage>
</organism>
<keyword evidence="2" id="KW-1185">Reference proteome</keyword>
<dbReference type="EMBL" id="NBNE01002854">
    <property type="protein sequence ID" value="OWZ09261.1"/>
    <property type="molecule type" value="Genomic_DNA"/>
</dbReference>
<accession>A0A225VUQ9</accession>